<sequence length="380" mass="40887">MSEAPRAPGAFGRGRTRTGGTGPGGARSNGPRSNGSNGEAACYAALDLGTNNCRLLIATPNGGGFRVVEAFSRIVRLGEGLSQTGRLSEPAMERAMAALKVSAEKVRRRKVVRLRAIATQACRMAENGPAFIERVAEETGLRLQIISPQEEAKLSVAGCLNLIDRSADAALVVDVGGGSTELSWVELKDAPPTGTPPMRAWLSVPIGVVTLAERFPEGEHGTEAWFREMIEAVKSEIAAFRRADPMREVFDADRAHLIGTSGAITSLAGMHLELPRYDRSRVDGIWMTREQCDAAAGRLLALKPQQRAEQPCIGPDRADLVLAGAAILQAVQELWPCSRVRVADRGLREGILISLMAEKGRRRRRRRRGGARGRTLAAAE</sequence>
<dbReference type="GO" id="GO:0016462">
    <property type="term" value="F:pyrophosphatase activity"/>
    <property type="evidence" value="ECO:0007669"/>
    <property type="project" value="TreeGrafter"/>
</dbReference>
<dbReference type="PANTHER" id="PTHR30005:SF0">
    <property type="entry name" value="RETROGRADE REGULATION PROTEIN 2"/>
    <property type="match status" value="1"/>
</dbReference>
<proteinExistence type="predicted"/>
<dbReference type="OrthoDB" id="9793035at2"/>
<reference evidence="4" key="1">
    <citation type="submission" date="2018-05" db="EMBL/GenBank/DDBJ databases">
        <authorList>
            <person name="Li X."/>
        </authorList>
    </citation>
    <scope>NUCLEOTIDE SEQUENCE [LARGE SCALE GENOMIC DNA]</scope>
    <source>
        <strain evidence="4">LX32</strain>
    </source>
</reference>
<protein>
    <submittedName>
        <fullName evidence="3">Ppx/GppA family phosphatase</fullName>
    </submittedName>
</protein>
<dbReference type="Proteomes" id="UP000249254">
    <property type="component" value="Unassembled WGS sequence"/>
</dbReference>
<dbReference type="Gene3D" id="3.30.420.40">
    <property type="match status" value="1"/>
</dbReference>
<dbReference type="Gene3D" id="3.30.420.150">
    <property type="entry name" value="Exopolyphosphatase. Domain 2"/>
    <property type="match status" value="1"/>
</dbReference>
<dbReference type="InterPro" id="IPR003695">
    <property type="entry name" value="Ppx_GppA_N"/>
</dbReference>
<dbReference type="SUPFAM" id="SSF53067">
    <property type="entry name" value="Actin-like ATPase domain"/>
    <property type="match status" value="2"/>
</dbReference>
<evidence type="ECO:0000256" key="1">
    <source>
        <dbReference type="SAM" id="MobiDB-lite"/>
    </source>
</evidence>
<gene>
    <name evidence="3" type="ORF">DJ017_11705</name>
</gene>
<evidence type="ECO:0000259" key="2">
    <source>
        <dbReference type="Pfam" id="PF02541"/>
    </source>
</evidence>
<keyword evidence="4" id="KW-1185">Reference proteome</keyword>
<dbReference type="RefSeq" id="WP_111528884.1">
    <property type="nucleotide sequence ID" value="NZ_JBHRSG010000003.1"/>
</dbReference>
<dbReference type="CDD" id="cd24054">
    <property type="entry name" value="ASKHA_NBD_AaPPX-GppA_MtPPX2-like"/>
    <property type="match status" value="1"/>
</dbReference>
<dbReference type="InterPro" id="IPR043129">
    <property type="entry name" value="ATPase_NBD"/>
</dbReference>
<name>A0A328AMC1_9CAUL</name>
<feature type="compositionally biased region" description="Gly residues" evidence="1">
    <location>
        <begin position="17"/>
        <end position="27"/>
    </location>
</feature>
<evidence type="ECO:0000313" key="4">
    <source>
        <dbReference type="Proteomes" id="UP000249254"/>
    </source>
</evidence>
<feature type="compositionally biased region" description="Low complexity" evidence="1">
    <location>
        <begin position="1"/>
        <end position="10"/>
    </location>
</feature>
<dbReference type="PANTHER" id="PTHR30005">
    <property type="entry name" value="EXOPOLYPHOSPHATASE"/>
    <property type="match status" value="1"/>
</dbReference>
<feature type="region of interest" description="Disordered" evidence="1">
    <location>
        <begin position="1"/>
        <end position="36"/>
    </location>
</feature>
<comment type="caution">
    <text evidence="3">The sequence shown here is derived from an EMBL/GenBank/DDBJ whole genome shotgun (WGS) entry which is preliminary data.</text>
</comment>
<organism evidence="3 4">
    <name type="scientific">Phenylobacterium soli</name>
    <dbReference type="NCBI Taxonomy" id="2170551"/>
    <lineage>
        <taxon>Bacteria</taxon>
        <taxon>Pseudomonadati</taxon>
        <taxon>Pseudomonadota</taxon>
        <taxon>Alphaproteobacteria</taxon>
        <taxon>Caulobacterales</taxon>
        <taxon>Caulobacteraceae</taxon>
        <taxon>Phenylobacterium</taxon>
    </lineage>
</organism>
<dbReference type="EMBL" id="QFYQ01000001">
    <property type="protein sequence ID" value="RAK55136.1"/>
    <property type="molecule type" value="Genomic_DNA"/>
</dbReference>
<accession>A0A328AMC1</accession>
<dbReference type="AlphaFoldDB" id="A0A328AMC1"/>
<dbReference type="InterPro" id="IPR050273">
    <property type="entry name" value="GppA/Ppx_hydrolase"/>
</dbReference>
<dbReference type="Pfam" id="PF02541">
    <property type="entry name" value="Ppx-GppA"/>
    <property type="match status" value="1"/>
</dbReference>
<feature type="domain" description="Ppx/GppA phosphatase N-terminal" evidence="2">
    <location>
        <begin position="57"/>
        <end position="357"/>
    </location>
</feature>
<evidence type="ECO:0000313" key="3">
    <source>
        <dbReference type="EMBL" id="RAK55136.1"/>
    </source>
</evidence>